<dbReference type="RefSeq" id="WP_248940518.1">
    <property type="nucleotide sequence ID" value="NZ_JAKIKS010000042.1"/>
</dbReference>
<dbReference type="EMBL" id="JAKIKS010000042">
    <property type="protein sequence ID" value="MCL1125203.1"/>
    <property type="molecule type" value="Genomic_DNA"/>
</dbReference>
<proteinExistence type="predicted"/>
<reference evidence="1 2" key="1">
    <citation type="submission" date="2022-01" db="EMBL/GenBank/DDBJ databases">
        <title>Whole genome-based taxonomy of the Shewanellaceae.</title>
        <authorList>
            <person name="Martin-Rodriguez A.J."/>
        </authorList>
    </citation>
    <scope>NUCLEOTIDE SEQUENCE [LARGE SCALE GENOMIC DNA]</scope>
    <source>
        <strain evidence="1 2">DSM 17177</strain>
    </source>
</reference>
<protein>
    <submittedName>
        <fullName evidence="1">Uncharacterized protein</fullName>
    </submittedName>
</protein>
<dbReference type="Proteomes" id="UP001203423">
    <property type="component" value="Unassembled WGS sequence"/>
</dbReference>
<keyword evidence="2" id="KW-1185">Reference proteome</keyword>
<accession>A0ABT0LC13</accession>
<gene>
    <name evidence="1" type="ORF">L2764_12135</name>
</gene>
<name>A0ABT0LC13_9GAMM</name>
<evidence type="ECO:0000313" key="2">
    <source>
        <dbReference type="Proteomes" id="UP001203423"/>
    </source>
</evidence>
<sequence>MIANLLSLYIQTLTEGILEWDDSFPTEMAGIWSIDKVTAKGDCCGGYRCAVMATLTDQSV</sequence>
<organism evidence="1 2">
    <name type="scientific">Shewanella surugensis</name>
    <dbReference type="NCBI Taxonomy" id="212020"/>
    <lineage>
        <taxon>Bacteria</taxon>
        <taxon>Pseudomonadati</taxon>
        <taxon>Pseudomonadota</taxon>
        <taxon>Gammaproteobacteria</taxon>
        <taxon>Alteromonadales</taxon>
        <taxon>Shewanellaceae</taxon>
        <taxon>Shewanella</taxon>
    </lineage>
</organism>
<evidence type="ECO:0000313" key="1">
    <source>
        <dbReference type="EMBL" id="MCL1125203.1"/>
    </source>
</evidence>
<comment type="caution">
    <text evidence="1">The sequence shown here is derived from an EMBL/GenBank/DDBJ whole genome shotgun (WGS) entry which is preliminary data.</text>
</comment>